<keyword evidence="6 12" id="KW-1133">Transmembrane helix</keyword>
<evidence type="ECO:0000256" key="1">
    <source>
        <dbReference type="ARBA" id="ARBA00004167"/>
    </source>
</evidence>
<dbReference type="GO" id="GO:0004497">
    <property type="term" value="F:monooxygenase activity"/>
    <property type="evidence" value="ECO:0007669"/>
    <property type="project" value="UniProtKB-KW"/>
</dbReference>
<evidence type="ECO:0000256" key="5">
    <source>
        <dbReference type="ARBA" id="ARBA00022723"/>
    </source>
</evidence>
<name>A0ABD3UI96_9LAMI</name>
<accession>A0ABD3UI96</accession>
<dbReference type="PROSITE" id="PS00086">
    <property type="entry name" value="CYTOCHROME_P450"/>
    <property type="match status" value="2"/>
</dbReference>
<sequence length="977" mass="112453">MENFQSLVALFCAVFVSIYTWKFLNWVWFKPKKMEKFLRRQGFNGNSYRLFMGDYKEMVAMEKEAQSKPINFSNDIVPRVMPFIKESVTNYGENCFIWFGPEPTALISDPEMIKEILSKNYVFQKPSHPLGKLLAEGIAAYDTDKWAKHRRLINPAFHLEKLKNMLPSFYMSCSEMLSKWEKIVASEGSCELDVWPYLQTLTSDSISRTAFGSNYEEGRNIFQLQKQLGGLVFQAIYSITFFIPGWRFVPTKTNRRMKQIAKEIESSILEIINKKMKAIELGEGKSNDLLGILLESNFNEIKQNGNEFGITMKDVIEECKLFYIAGQETTSSLLVWTMILLSKHLDWQARAREEVTMIFHEVLRLYPPVVMLSRVIHKETTLGHVTLPAELQLFLPTISLQHDPKLWGEDAKEFNPERFNEGVSKATRGQLSYFPFGGGPRICIGQNFAMLEAKMALAMILQQYSFELSPSYAHAPVMVLTLEPQYVALFCAVFVSIYTWKFLNWVWFKPKKMESFLRRQGFNGNSYRLFIGDYKEIVAMDKEAKSKPINFSNDIVPRVMPFIKESVTNYGESCFMWFGPDPTALISDPKMIKEIFSKNYVFQKPSHPLDKLLAEGILTYETDKWAKHRRLINPAFHLEKLKHMLPSFYMSCSDMLSKWEKIVPSEGSCELDVWPYLQTLTGDAISRTAFGSNYEEGRNIFQLQKQQVGLVLQTIKSISIFIPGWRFVPTKTNRRMKQIAKEIESSILEIINKKMKAIELGEGKSDDLLGILLESNFNEIRQNGNEFGITMKEVIEECKLFYIAGQETTSSLLVWTMILLSKHLDWQARAREEVVQVTMIFHEVLRLYPPAIMLSRVIHKETTLGHATLPAELQLLLPIISLQHDTNLWGEDAKEFNPERFNEGVSKATRGQLSYFPFGGGPRICIGQNFAMLEAKMALAMILQQYSFELSPSYAHAPDMVLTLQPQYGAQLILQHI</sequence>
<evidence type="ECO:0000256" key="4">
    <source>
        <dbReference type="ARBA" id="ARBA00022692"/>
    </source>
</evidence>
<comment type="subcellular location">
    <subcellularLocation>
        <location evidence="1">Membrane</location>
        <topology evidence="1">Single-pass membrane protein</topology>
    </subcellularLocation>
</comment>
<evidence type="ECO:0000256" key="10">
    <source>
        <dbReference type="ARBA" id="ARBA00023136"/>
    </source>
</evidence>
<comment type="caution">
    <text evidence="13">The sequence shown here is derived from an EMBL/GenBank/DDBJ whole genome shotgun (WGS) entry which is preliminary data.</text>
</comment>
<dbReference type="InterPro" id="IPR002401">
    <property type="entry name" value="Cyt_P450_E_grp-I"/>
</dbReference>
<dbReference type="InterPro" id="IPR001128">
    <property type="entry name" value="Cyt_P450"/>
</dbReference>
<feature type="transmembrane region" description="Helical" evidence="12">
    <location>
        <begin position="228"/>
        <end position="249"/>
    </location>
</feature>
<dbReference type="PANTHER" id="PTHR24282">
    <property type="entry name" value="CYTOCHROME P450 FAMILY MEMBER"/>
    <property type="match status" value="1"/>
</dbReference>
<dbReference type="Gene3D" id="1.10.630.10">
    <property type="entry name" value="Cytochrome P450"/>
    <property type="match status" value="2"/>
</dbReference>
<evidence type="ECO:0000313" key="13">
    <source>
        <dbReference type="EMBL" id="KAL3848715.1"/>
    </source>
</evidence>
<keyword evidence="9" id="KW-0503">Monooxygenase</keyword>
<dbReference type="PANTHER" id="PTHR24282:SF255">
    <property type="entry name" value="CYTOCHROME P450 72A11-RELATED"/>
    <property type="match status" value="1"/>
</dbReference>
<evidence type="ECO:0000313" key="14">
    <source>
        <dbReference type="Proteomes" id="UP001634393"/>
    </source>
</evidence>
<dbReference type="GO" id="GO:0009753">
    <property type="term" value="P:response to jasmonic acid"/>
    <property type="evidence" value="ECO:0007669"/>
    <property type="project" value="UniProtKB-ARBA"/>
</dbReference>
<keyword evidence="14" id="KW-1185">Reference proteome</keyword>
<dbReference type="Proteomes" id="UP001634393">
    <property type="component" value="Unassembled WGS sequence"/>
</dbReference>
<keyword evidence="7" id="KW-0560">Oxidoreductase</keyword>
<reference evidence="13 14" key="1">
    <citation type="submission" date="2024-12" db="EMBL/GenBank/DDBJ databases">
        <title>The unique morphological basis and parallel evolutionary history of personate flowers in Penstemon.</title>
        <authorList>
            <person name="Depatie T.H."/>
            <person name="Wessinger C.A."/>
        </authorList>
    </citation>
    <scope>NUCLEOTIDE SEQUENCE [LARGE SCALE GENOMIC DNA]</scope>
    <source>
        <strain evidence="13">WTNN_2</strain>
        <tissue evidence="13">Leaf</tissue>
    </source>
</reference>
<gene>
    <name evidence="13" type="ORF">ACJIZ3_010597</name>
</gene>
<dbReference type="SUPFAM" id="SSF48264">
    <property type="entry name" value="Cytochrome P450"/>
    <property type="match status" value="2"/>
</dbReference>
<evidence type="ECO:0000256" key="2">
    <source>
        <dbReference type="ARBA" id="ARBA00010617"/>
    </source>
</evidence>
<comment type="similarity">
    <text evidence="2">Belongs to the cytochrome P450 family.</text>
</comment>
<comment type="cofactor">
    <cofactor evidence="11">
        <name>heme</name>
        <dbReference type="ChEBI" id="CHEBI:30413"/>
    </cofactor>
</comment>
<evidence type="ECO:0008006" key="15">
    <source>
        <dbReference type="Google" id="ProtNLM"/>
    </source>
</evidence>
<keyword evidence="10 12" id="KW-0472">Membrane</keyword>
<feature type="binding site" description="axial binding residue" evidence="11">
    <location>
        <position position="925"/>
    </location>
    <ligand>
        <name>heme</name>
        <dbReference type="ChEBI" id="CHEBI:30413"/>
    </ligand>
    <ligandPart>
        <name>Fe</name>
        <dbReference type="ChEBI" id="CHEBI:18248"/>
    </ligandPart>
</feature>
<dbReference type="GO" id="GO:0046872">
    <property type="term" value="F:metal ion binding"/>
    <property type="evidence" value="ECO:0007669"/>
    <property type="project" value="UniProtKB-KW"/>
</dbReference>
<keyword evidence="5 11" id="KW-0479">Metal-binding</keyword>
<organism evidence="13 14">
    <name type="scientific">Penstemon smallii</name>
    <dbReference type="NCBI Taxonomy" id="265156"/>
    <lineage>
        <taxon>Eukaryota</taxon>
        <taxon>Viridiplantae</taxon>
        <taxon>Streptophyta</taxon>
        <taxon>Embryophyta</taxon>
        <taxon>Tracheophyta</taxon>
        <taxon>Spermatophyta</taxon>
        <taxon>Magnoliopsida</taxon>
        <taxon>eudicotyledons</taxon>
        <taxon>Gunneridae</taxon>
        <taxon>Pentapetalae</taxon>
        <taxon>asterids</taxon>
        <taxon>lamiids</taxon>
        <taxon>Lamiales</taxon>
        <taxon>Plantaginaceae</taxon>
        <taxon>Cheloneae</taxon>
        <taxon>Penstemon</taxon>
    </lineage>
</organism>
<protein>
    <recommendedName>
        <fullName evidence="15">Cytochrome P450</fullName>
    </recommendedName>
</protein>
<evidence type="ECO:0000256" key="9">
    <source>
        <dbReference type="ARBA" id="ARBA00023033"/>
    </source>
</evidence>
<dbReference type="InterPro" id="IPR050665">
    <property type="entry name" value="Cytochrome_P450_Monooxygen"/>
</dbReference>
<dbReference type="Pfam" id="PF00067">
    <property type="entry name" value="p450"/>
    <property type="match status" value="2"/>
</dbReference>
<dbReference type="EMBL" id="JBJXBP010000001">
    <property type="protein sequence ID" value="KAL3848715.1"/>
    <property type="molecule type" value="Genomic_DNA"/>
</dbReference>
<evidence type="ECO:0000256" key="6">
    <source>
        <dbReference type="ARBA" id="ARBA00022989"/>
    </source>
</evidence>
<dbReference type="PRINTS" id="PR00385">
    <property type="entry name" value="P450"/>
</dbReference>
<evidence type="ECO:0000256" key="3">
    <source>
        <dbReference type="ARBA" id="ARBA00022617"/>
    </source>
</evidence>
<keyword evidence="8 11" id="KW-0408">Iron</keyword>
<dbReference type="AlphaFoldDB" id="A0ABD3UI96"/>
<proteinExistence type="inferred from homology"/>
<dbReference type="InterPro" id="IPR036396">
    <property type="entry name" value="Cyt_P450_sf"/>
</dbReference>
<dbReference type="InterPro" id="IPR017972">
    <property type="entry name" value="Cyt_P450_CS"/>
</dbReference>
<keyword evidence="3 11" id="KW-0349">Heme</keyword>
<evidence type="ECO:0000256" key="8">
    <source>
        <dbReference type="ARBA" id="ARBA00023004"/>
    </source>
</evidence>
<feature type="transmembrane region" description="Helical" evidence="12">
    <location>
        <begin position="6"/>
        <end position="29"/>
    </location>
</feature>
<dbReference type="GO" id="GO:0009820">
    <property type="term" value="P:alkaloid metabolic process"/>
    <property type="evidence" value="ECO:0007669"/>
    <property type="project" value="UniProtKB-ARBA"/>
</dbReference>
<dbReference type="GO" id="GO:0016020">
    <property type="term" value="C:membrane"/>
    <property type="evidence" value="ECO:0007669"/>
    <property type="project" value="UniProtKB-SubCell"/>
</dbReference>
<evidence type="ECO:0000256" key="12">
    <source>
        <dbReference type="SAM" id="Phobius"/>
    </source>
</evidence>
<evidence type="ECO:0000256" key="7">
    <source>
        <dbReference type="ARBA" id="ARBA00023002"/>
    </source>
</evidence>
<feature type="transmembrane region" description="Helical" evidence="12">
    <location>
        <begin position="486"/>
        <end position="508"/>
    </location>
</feature>
<dbReference type="PRINTS" id="PR00463">
    <property type="entry name" value="EP450I"/>
</dbReference>
<dbReference type="FunFam" id="1.10.630.10:FF:000029">
    <property type="entry name" value="Cytochrome P450 734A1"/>
    <property type="match status" value="2"/>
</dbReference>
<evidence type="ECO:0000256" key="11">
    <source>
        <dbReference type="PIRSR" id="PIRSR602401-1"/>
    </source>
</evidence>
<keyword evidence="4 12" id="KW-0812">Transmembrane</keyword>
<dbReference type="CDD" id="cd20642">
    <property type="entry name" value="CYP72"/>
    <property type="match status" value="1"/>
</dbReference>